<evidence type="ECO:0000256" key="3">
    <source>
        <dbReference type="ARBA" id="ARBA00012663"/>
    </source>
</evidence>
<evidence type="ECO:0000259" key="11">
    <source>
        <dbReference type="Pfam" id="PF02838"/>
    </source>
</evidence>
<dbReference type="Proteomes" id="UP000249725">
    <property type="component" value="Unassembled WGS sequence"/>
</dbReference>
<comment type="caution">
    <text evidence="12">The sequence shown here is derived from an EMBL/GenBank/DDBJ whole genome shotgun (WGS) entry which is preliminary data.</text>
</comment>
<dbReference type="Gene3D" id="2.60.120.260">
    <property type="entry name" value="Galactose-binding domain-like"/>
    <property type="match status" value="1"/>
</dbReference>
<feature type="domain" description="Beta-hexosaminidase bacterial type N-terminal" evidence="11">
    <location>
        <begin position="28"/>
        <end position="152"/>
    </location>
</feature>
<keyword evidence="4" id="KW-0378">Hydrolase</keyword>
<keyword evidence="5" id="KW-0326">Glycosidase</keyword>
<dbReference type="GO" id="GO:0004563">
    <property type="term" value="F:beta-N-acetylhexosaminidase activity"/>
    <property type="evidence" value="ECO:0007669"/>
    <property type="project" value="UniProtKB-EC"/>
</dbReference>
<accession>A0A328ADM4</accession>
<dbReference type="SUPFAM" id="SSF51445">
    <property type="entry name" value="(Trans)glycosidases"/>
    <property type="match status" value="1"/>
</dbReference>
<reference evidence="13" key="1">
    <citation type="submission" date="2018-05" db="EMBL/GenBank/DDBJ databases">
        <authorList>
            <person name="Li X."/>
        </authorList>
    </citation>
    <scope>NUCLEOTIDE SEQUENCE [LARGE SCALE GENOMIC DNA]</scope>
    <source>
        <strain evidence="13">YIM 73061</strain>
    </source>
</reference>
<evidence type="ECO:0000256" key="9">
    <source>
        <dbReference type="SAM" id="SignalP"/>
    </source>
</evidence>
<feature type="signal peptide" evidence="9">
    <location>
        <begin position="1"/>
        <end position="23"/>
    </location>
</feature>
<gene>
    <name evidence="12" type="ORF">DJ018_11885</name>
</gene>
<protein>
    <recommendedName>
        <fullName evidence="3">beta-N-acetylhexosaminidase</fullName>
        <ecNumber evidence="3">3.2.1.52</ecNumber>
    </recommendedName>
    <alternativeName>
        <fullName evidence="6">Beta-N-acetylhexosaminidase</fullName>
    </alternativeName>
    <alternativeName>
        <fullName evidence="7">N-acetyl-beta-glucosaminidase</fullName>
    </alternativeName>
</protein>
<dbReference type="Pfam" id="PF02838">
    <property type="entry name" value="Glyco_hydro_20b"/>
    <property type="match status" value="1"/>
</dbReference>
<keyword evidence="13" id="KW-1185">Reference proteome</keyword>
<evidence type="ECO:0000256" key="2">
    <source>
        <dbReference type="ARBA" id="ARBA00006285"/>
    </source>
</evidence>
<dbReference type="PANTHER" id="PTHR22600">
    <property type="entry name" value="BETA-HEXOSAMINIDASE"/>
    <property type="match status" value="1"/>
</dbReference>
<dbReference type="Pfam" id="PF00728">
    <property type="entry name" value="Glyco_hydro_20"/>
    <property type="match status" value="1"/>
</dbReference>
<evidence type="ECO:0000313" key="13">
    <source>
        <dbReference type="Proteomes" id="UP000249725"/>
    </source>
</evidence>
<dbReference type="EC" id="3.2.1.52" evidence="3"/>
<evidence type="ECO:0000256" key="4">
    <source>
        <dbReference type="ARBA" id="ARBA00022801"/>
    </source>
</evidence>
<evidence type="ECO:0000256" key="5">
    <source>
        <dbReference type="ARBA" id="ARBA00023295"/>
    </source>
</evidence>
<evidence type="ECO:0000256" key="6">
    <source>
        <dbReference type="ARBA" id="ARBA00030512"/>
    </source>
</evidence>
<dbReference type="SUPFAM" id="SSF55545">
    <property type="entry name" value="beta-N-acetylhexosaminidase-like domain"/>
    <property type="match status" value="1"/>
</dbReference>
<dbReference type="GO" id="GO:0016020">
    <property type="term" value="C:membrane"/>
    <property type="evidence" value="ECO:0007669"/>
    <property type="project" value="TreeGrafter"/>
</dbReference>
<dbReference type="InterPro" id="IPR015883">
    <property type="entry name" value="Glyco_hydro_20_cat"/>
</dbReference>
<dbReference type="EMBL" id="QFYR01000002">
    <property type="protein sequence ID" value="RAK52872.1"/>
    <property type="molecule type" value="Genomic_DNA"/>
</dbReference>
<dbReference type="AlphaFoldDB" id="A0A328ADM4"/>
<dbReference type="Gene3D" id="3.30.379.10">
    <property type="entry name" value="Chitobiase/beta-hexosaminidase domain 2-like"/>
    <property type="match status" value="1"/>
</dbReference>
<dbReference type="PANTHER" id="PTHR22600:SF57">
    <property type="entry name" value="BETA-N-ACETYLHEXOSAMINIDASE"/>
    <property type="match status" value="1"/>
</dbReference>
<dbReference type="GO" id="GO:0005975">
    <property type="term" value="P:carbohydrate metabolic process"/>
    <property type="evidence" value="ECO:0007669"/>
    <property type="project" value="InterPro"/>
</dbReference>
<dbReference type="InterPro" id="IPR029018">
    <property type="entry name" value="Hex-like_dom2"/>
</dbReference>
<proteinExistence type="inferred from homology"/>
<evidence type="ECO:0000256" key="1">
    <source>
        <dbReference type="ARBA" id="ARBA00001231"/>
    </source>
</evidence>
<evidence type="ECO:0000259" key="10">
    <source>
        <dbReference type="Pfam" id="PF00728"/>
    </source>
</evidence>
<dbReference type="PRINTS" id="PR00738">
    <property type="entry name" value="GLHYDRLASE20"/>
</dbReference>
<feature type="active site" description="Proton donor" evidence="8">
    <location>
        <position position="333"/>
    </location>
</feature>
<organism evidence="12 13">
    <name type="scientific">Phenylobacterium deserti</name>
    <dbReference type="NCBI Taxonomy" id="1914756"/>
    <lineage>
        <taxon>Bacteria</taxon>
        <taxon>Pseudomonadati</taxon>
        <taxon>Pseudomonadota</taxon>
        <taxon>Alphaproteobacteria</taxon>
        <taxon>Caulobacterales</taxon>
        <taxon>Caulobacteraceae</taxon>
        <taxon>Phenylobacterium</taxon>
    </lineage>
</organism>
<comment type="catalytic activity">
    <reaction evidence="1">
        <text>Hydrolysis of terminal non-reducing N-acetyl-D-hexosamine residues in N-acetyl-beta-D-hexosaminides.</text>
        <dbReference type="EC" id="3.2.1.52"/>
    </reaction>
</comment>
<dbReference type="InterPro" id="IPR025705">
    <property type="entry name" value="Beta_hexosaminidase_sua/sub"/>
</dbReference>
<sequence length="698" mass="75449">MKRPHLFLALACMAASVSGAAAAAPAPLVPAPAVERPGEGSFQLSARTPVVTPAGDAGARAAADYFADLMRRSRGLNLKVSSGEGDGRSAVVFRRGGPAGEAYRLDVTPEGIVVTAADDAGLFYGGVTAWQLATATAGKGPVKIDAVQIEDAPRFAWRGLMLDSARHFQSVDYIKGFIDRMARAKLNTFHWHLTDDQAWRLEIRKYPKLTEVGAWRVPAGPGPAADIDPKTGKPRQIGGFYTQAQVREVVAYAAARHITIVPEIEMPGHATAAIAAYPQLASVTPPPATPSNEWGVLDNLFNVEESTFAFLADVLDEVIELFPGKYIHLGGDEAVKPQWETSPAVQARMKELHIGNETALQGWFMSRMEQHVSSRGRKMIGWDEILEGGVSKGATVMSWRGADGAIIAAKMGHDTVMAAAPTYYLDHRQGDLSIEPLGRGLLIDLKQVYDFDPVPAALDEAQRKHVLGVQAQLWTEHMRTEEQVSRLAYPRAFAVAETGWSPAAKRDFGSFSQRLGPEIARERALGAVISDVPITPVAVKLSERTRRSQELKLCSNGIPLNLHDDAPTGGRHTTFFVDIMNPCWIWEGADLTGVRTLEASVGQLPFNFQIGDAIKQIRHPAPATPQGELVVRRDGCEGEIIAAIPLAPAVQNAGVTTVRGTIAPVEGRHDLCMTFTQTGIDPYWALDRLSLGEAARGR</sequence>
<dbReference type="OrthoDB" id="9763537at2"/>
<feature type="chain" id="PRO_5016383499" description="beta-N-acetylhexosaminidase" evidence="9">
    <location>
        <begin position="24"/>
        <end position="698"/>
    </location>
</feature>
<feature type="domain" description="Glycoside hydrolase family 20 catalytic" evidence="10">
    <location>
        <begin position="155"/>
        <end position="502"/>
    </location>
</feature>
<dbReference type="RefSeq" id="WP_111515157.1">
    <property type="nucleotide sequence ID" value="NZ_QFYR01000002.1"/>
</dbReference>
<dbReference type="InterPro" id="IPR015882">
    <property type="entry name" value="HEX_bac_N"/>
</dbReference>
<dbReference type="CDD" id="cd06563">
    <property type="entry name" value="GH20_chitobiase-like"/>
    <property type="match status" value="1"/>
</dbReference>
<evidence type="ECO:0000256" key="7">
    <source>
        <dbReference type="ARBA" id="ARBA00033000"/>
    </source>
</evidence>
<name>A0A328ADM4_9CAUL</name>
<dbReference type="GO" id="GO:0030203">
    <property type="term" value="P:glycosaminoglycan metabolic process"/>
    <property type="evidence" value="ECO:0007669"/>
    <property type="project" value="TreeGrafter"/>
</dbReference>
<evidence type="ECO:0000256" key="8">
    <source>
        <dbReference type="PIRSR" id="PIRSR625705-1"/>
    </source>
</evidence>
<keyword evidence="9" id="KW-0732">Signal</keyword>
<dbReference type="InterPro" id="IPR017853">
    <property type="entry name" value="GH"/>
</dbReference>
<comment type="similarity">
    <text evidence="2">Belongs to the glycosyl hydrolase 20 family.</text>
</comment>
<dbReference type="Gene3D" id="3.20.20.80">
    <property type="entry name" value="Glycosidases"/>
    <property type="match status" value="1"/>
</dbReference>
<evidence type="ECO:0000313" key="12">
    <source>
        <dbReference type="EMBL" id="RAK52872.1"/>
    </source>
</evidence>